<dbReference type="Gene3D" id="1.10.630.10">
    <property type="entry name" value="Cytochrome P450"/>
    <property type="match status" value="1"/>
</dbReference>
<proteinExistence type="predicted"/>
<dbReference type="AlphaFoldDB" id="A0A6A6ZQJ2"/>
<dbReference type="GO" id="GO:0004497">
    <property type="term" value="F:monooxygenase activity"/>
    <property type="evidence" value="ECO:0007669"/>
    <property type="project" value="InterPro"/>
</dbReference>
<evidence type="ECO:0000313" key="2">
    <source>
        <dbReference type="Proteomes" id="UP000799424"/>
    </source>
</evidence>
<accession>A0A6A6ZQJ2</accession>
<dbReference type="GO" id="GO:0016705">
    <property type="term" value="F:oxidoreductase activity, acting on paired donors, with incorporation or reduction of molecular oxygen"/>
    <property type="evidence" value="ECO:0007669"/>
    <property type="project" value="InterPro"/>
</dbReference>
<sequence>MTIEHVLKKMKDFVKPEVFKTLDFFGPNIITVNDEPWARHRKLTAPCFNERISTFVWDESLRQTKDMLEDWLEKPDVKSNTIAGDSGTVALHVITAAAFGEQRNYREGVNILPPNHRLTFRDSLKTVLRNPVTAMVVGGISWLKNPTV</sequence>
<evidence type="ECO:0008006" key="3">
    <source>
        <dbReference type="Google" id="ProtNLM"/>
    </source>
</evidence>
<dbReference type="GO" id="GO:0020037">
    <property type="term" value="F:heme binding"/>
    <property type="evidence" value="ECO:0007669"/>
    <property type="project" value="InterPro"/>
</dbReference>
<gene>
    <name evidence="1" type="ORF">CC86DRAFT_372787</name>
</gene>
<dbReference type="Proteomes" id="UP000799424">
    <property type="component" value="Unassembled WGS sequence"/>
</dbReference>
<evidence type="ECO:0000313" key="1">
    <source>
        <dbReference type="EMBL" id="KAF2823066.1"/>
    </source>
</evidence>
<dbReference type="SUPFAM" id="SSF48264">
    <property type="entry name" value="Cytochrome P450"/>
    <property type="match status" value="1"/>
</dbReference>
<dbReference type="OrthoDB" id="1470350at2759"/>
<dbReference type="GO" id="GO:0005506">
    <property type="term" value="F:iron ion binding"/>
    <property type="evidence" value="ECO:0007669"/>
    <property type="project" value="InterPro"/>
</dbReference>
<name>A0A6A6ZQJ2_9PLEO</name>
<reference evidence="1" key="1">
    <citation type="journal article" date="2020" name="Stud. Mycol.">
        <title>101 Dothideomycetes genomes: a test case for predicting lifestyles and emergence of pathogens.</title>
        <authorList>
            <person name="Haridas S."/>
            <person name="Albert R."/>
            <person name="Binder M."/>
            <person name="Bloem J."/>
            <person name="Labutti K."/>
            <person name="Salamov A."/>
            <person name="Andreopoulos B."/>
            <person name="Baker S."/>
            <person name="Barry K."/>
            <person name="Bills G."/>
            <person name="Bluhm B."/>
            <person name="Cannon C."/>
            <person name="Castanera R."/>
            <person name="Culley D."/>
            <person name="Daum C."/>
            <person name="Ezra D."/>
            <person name="Gonzalez J."/>
            <person name="Henrissat B."/>
            <person name="Kuo A."/>
            <person name="Liang C."/>
            <person name="Lipzen A."/>
            <person name="Lutzoni F."/>
            <person name="Magnuson J."/>
            <person name="Mondo S."/>
            <person name="Nolan M."/>
            <person name="Ohm R."/>
            <person name="Pangilinan J."/>
            <person name="Park H.-J."/>
            <person name="Ramirez L."/>
            <person name="Alfaro M."/>
            <person name="Sun H."/>
            <person name="Tritt A."/>
            <person name="Yoshinaga Y."/>
            <person name="Zwiers L.-H."/>
            <person name="Turgeon B."/>
            <person name="Goodwin S."/>
            <person name="Spatafora J."/>
            <person name="Crous P."/>
            <person name="Grigoriev I."/>
        </authorList>
    </citation>
    <scope>NUCLEOTIDE SEQUENCE</scope>
    <source>
        <strain evidence="1">CBS 113818</strain>
    </source>
</reference>
<dbReference type="EMBL" id="MU006233">
    <property type="protein sequence ID" value="KAF2823066.1"/>
    <property type="molecule type" value="Genomic_DNA"/>
</dbReference>
<organism evidence="1 2">
    <name type="scientific">Ophiobolus disseminans</name>
    <dbReference type="NCBI Taxonomy" id="1469910"/>
    <lineage>
        <taxon>Eukaryota</taxon>
        <taxon>Fungi</taxon>
        <taxon>Dikarya</taxon>
        <taxon>Ascomycota</taxon>
        <taxon>Pezizomycotina</taxon>
        <taxon>Dothideomycetes</taxon>
        <taxon>Pleosporomycetidae</taxon>
        <taxon>Pleosporales</taxon>
        <taxon>Pleosporineae</taxon>
        <taxon>Phaeosphaeriaceae</taxon>
        <taxon>Ophiobolus</taxon>
    </lineage>
</organism>
<keyword evidence="2" id="KW-1185">Reference proteome</keyword>
<protein>
    <recommendedName>
        <fullName evidence="3">Cytochrome P450</fullName>
    </recommendedName>
</protein>
<dbReference type="InterPro" id="IPR036396">
    <property type="entry name" value="Cyt_P450_sf"/>
</dbReference>